<dbReference type="GO" id="GO:0005654">
    <property type="term" value="C:nucleoplasm"/>
    <property type="evidence" value="ECO:0007669"/>
    <property type="project" value="TreeGrafter"/>
</dbReference>
<feature type="repeat" description="TPR" evidence="6">
    <location>
        <begin position="219"/>
        <end position="252"/>
    </location>
</feature>
<name>A0A1B6EV64_9HEMI</name>
<protein>
    <recommendedName>
        <fullName evidence="8">Tetratricopeptide SHNi-TPR domain-containing protein</fullName>
    </recommendedName>
</protein>
<dbReference type="Pfam" id="PF10516">
    <property type="entry name" value="SHNi-TPR"/>
    <property type="match status" value="1"/>
</dbReference>
<feature type="region of interest" description="Disordered" evidence="7">
    <location>
        <begin position="1"/>
        <end position="44"/>
    </location>
</feature>
<gene>
    <name evidence="9" type="ORF">g.19882</name>
</gene>
<evidence type="ECO:0000256" key="7">
    <source>
        <dbReference type="SAM" id="MobiDB-lite"/>
    </source>
</evidence>
<dbReference type="AlphaFoldDB" id="A0A1B6EV64"/>
<feature type="region of interest" description="Disordered" evidence="7">
    <location>
        <begin position="345"/>
        <end position="412"/>
    </location>
</feature>
<reference evidence="9" key="1">
    <citation type="submission" date="2015-11" db="EMBL/GenBank/DDBJ databases">
        <title>De novo transcriptome assembly of four potential Pierce s Disease insect vectors from Arizona vineyards.</title>
        <authorList>
            <person name="Tassone E.E."/>
        </authorList>
    </citation>
    <scope>NUCLEOTIDE SEQUENCE</scope>
</reference>
<dbReference type="InterPro" id="IPR019544">
    <property type="entry name" value="Tetratricopeptide_SHNi-TPR_dom"/>
</dbReference>
<keyword evidence="5" id="KW-0539">Nucleus</keyword>
<evidence type="ECO:0000313" key="9">
    <source>
        <dbReference type="EMBL" id="JAS41837.1"/>
    </source>
</evidence>
<dbReference type="PANTHER" id="PTHR15081">
    <property type="entry name" value="NUCLEAR AUTOANTIGENIC SPERM PROTEIN NASP -RELATED"/>
    <property type="match status" value="1"/>
</dbReference>
<comment type="similarity">
    <text evidence="2">Belongs to the NASP family.</text>
</comment>
<dbReference type="InterPro" id="IPR019734">
    <property type="entry name" value="TPR_rpt"/>
</dbReference>
<evidence type="ECO:0000256" key="6">
    <source>
        <dbReference type="PROSITE-ProRule" id="PRU00339"/>
    </source>
</evidence>
<accession>A0A1B6EV64</accession>
<feature type="region of interest" description="Disordered" evidence="7">
    <location>
        <begin position="104"/>
        <end position="191"/>
    </location>
</feature>
<sequence>MPEVTGPVPSVEEEAGSAKSQINGTVENGISSTSPEKRSPDKNEGEILLAQGKRHLFIKDYTNAVATLGDACAKLSEMFGELADECVDAYFSYGRALLELAREESNVLGTEPEKENSEEEDEEGEEEGENKPKDEAEDDKPQSEQNEKEEKLDEDTSEAKETEESPADETIDTTKNIEDGEDGADDEKEEDVDNLQLAWEVFELAKKIYERQNSDAKLAETYLYLGEVALESENYNNAIEDMKRCVEIQKQILPPDHRDIAETHFQLGVACSLCNEFDEAIVNFKTSCDILEMRIKNLEEKGAPEGETEKNPFYSVEKEVAEIKALLPEIKAKISDMEDFKQETIKGVMEKLKEKPQSSDGAGPSSAPPIANGSTPKPATDISHLVRKKRKPEEDNSSEPVVKKACTTEVKK</sequence>
<feature type="compositionally biased region" description="Basic and acidic residues" evidence="7">
    <location>
        <begin position="345"/>
        <end position="357"/>
    </location>
</feature>
<dbReference type="SMART" id="SM00028">
    <property type="entry name" value="TPR"/>
    <property type="match status" value="2"/>
</dbReference>
<feature type="compositionally biased region" description="Acidic residues" evidence="7">
    <location>
        <begin position="116"/>
        <end position="128"/>
    </location>
</feature>
<feature type="compositionally biased region" description="Polar residues" evidence="7">
    <location>
        <begin position="18"/>
        <end position="34"/>
    </location>
</feature>
<dbReference type="SUPFAM" id="SSF48452">
    <property type="entry name" value="TPR-like"/>
    <property type="match status" value="1"/>
</dbReference>
<organism evidence="9">
    <name type="scientific">Cuerna arida</name>
    <dbReference type="NCBI Taxonomy" id="1464854"/>
    <lineage>
        <taxon>Eukaryota</taxon>
        <taxon>Metazoa</taxon>
        <taxon>Ecdysozoa</taxon>
        <taxon>Arthropoda</taxon>
        <taxon>Hexapoda</taxon>
        <taxon>Insecta</taxon>
        <taxon>Pterygota</taxon>
        <taxon>Neoptera</taxon>
        <taxon>Paraneoptera</taxon>
        <taxon>Hemiptera</taxon>
        <taxon>Auchenorrhyncha</taxon>
        <taxon>Membracoidea</taxon>
        <taxon>Cicadellidae</taxon>
        <taxon>Cicadellinae</taxon>
        <taxon>Proconiini</taxon>
        <taxon>Cuerna</taxon>
    </lineage>
</organism>
<dbReference type="PROSITE" id="PS50005">
    <property type="entry name" value="TPR"/>
    <property type="match status" value="1"/>
</dbReference>
<proteinExistence type="inferred from homology"/>
<dbReference type="GO" id="GO:0034080">
    <property type="term" value="P:CENP-A containing chromatin assembly"/>
    <property type="evidence" value="ECO:0007669"/>
    <property type="project" value="TreeGrafter"/>
</dbReference>
<feature type="compositionally biased region" description="Basic and acidic residues" evidence="7">
    <location>
        <begin position="35"/>
        <end position="44"/>
    </location>
</feature>
<dbReference type="EMBL" id="GECZ01027932">
    <property type="protein sequence ID" value="JAS41837.1"/>
    <property type="molecule type" value="Transcribed_RNA"/>
</dbReference>
<dbReference type="Gene3D" id="1.25.40.10">
    <property type="entry name" value="Tetratricopeptide repeat domain"/>
    <property type="match status" value="1"/>
</dbReference>
<dbReference type="GO" id="GO:0042393">
    <property type="term" value="F:histone binding"/>
    <property type="evidence" value="ECO:0007669"/>
    <property type="project" value="TreeGrafter"/>
</dbReference>
<feature type="compositionally biased region" description="Low complexity" evidence="7">
    <location>
        <begin position="358"/>
        <end position="374"/>
    </location>
</feature>
<evidence type="ECO:0000259" key="8">
    <source>
        <dbReference type="Pfam" id="PF10516"/>
    </source>
</evidence>
<dbReference type="InterPro" id="IPR011990">
    <property type="entry name" value="TPR-like_helical_dom_sf"/>
</dbReference>
<dbReference type="GO" id="GO:0006335">
    <property type="term" value="P:DNA replication-dependent chromatin assembly"/>
    <property type="evidence" value="ECO:0007669"/>
    <property type="project" value="TreeGrafter"/>
</dbReference>
<feature type="domain" description="Tetratricopeptide SHNi-TPR" evidence="8">
    <location>
        <begin position="219"/>
        <end position="256"/>
    </location>
</feature>
<dbReference type="PANTHER" id="PTHR15081:SF1">
    <property type="entry name" value="NUCLEAR AUTOANTIGENIC SPERM PROTEIN"/>
    <property type="match status" value="1"/>
</dbReference>
<feature type="compositionally biased region" description="Acidic residues" evidence="7">
    <location>
        <begin position="179"/>
        <end position="191"/>
    </location>
</feature>
<feature type="compositionally biased region" description="Basic and acidic residues" evidence="7">
    <location>
        <begin position="129"/>
        <end position="151"/>
    </location>
</feature>
<evidence type="ECO:0000256" key="2">
    <source>
        <dbReference type="ARBA" id="ARBA00008402"/>
    </source>
</evidence>
<keyword evidence="4 6" id="KW-0802">TPR repeat</keyword>
<evidence type="ECO:0000256" key="5">
    <source>
        <dbReference type="ARBA" id="ARBA00023242"/>
    </source>
</evidence>
<comment type="subcellular location">
    <subcellularLocation>
        <location evidence="1">Nucleus</location>
    </subcellularLocation>
</comment>
<evidence type="ECO:0000256" key="4">
    <source>
        <dbReference type="ARBA" id="ARBA00022803"/>
    </source>
</evidence>
<evidence type="ECO:0000256" key="1">
    <source>
        <dbReference type="ARBA" id="ARBA00004123"/>
    </source>
</evidence>
<feature type="compositionally biased region" description="Basic and acidic residues" evidence="7">
    <location>
        <begin position="104"/>
        <end position="115"/>
    </location>
</feature>
<dbReference type="InterPro" id="IPR051730">
    <property type="entry name" value="NASP-like"/>
</dbReference>
<keyword evidence="3" id="KW-0677">Repeat</keyword>
<evidence type="ECO:0000256" key="3">
    <source>
        <dbReference type="ARBA" id="ARBA00022737"/>
    </source>
</evidence>